<dbReference type="Pfam" id="PF20209">
    <property type="entry name" value="DUF6570"/>
    <property type="match status" value="1"/>
</dbReference>
<protein>
    <recommendedName>
        <fullName evidence="1">DUF6570 domain-containing protein</fullName>
    </recommendedName>
</protein>
<comment type="caution">
    <text evidence="2">The sequence shown here is derived from an EMBL/GenBank/DDBJ whole genome shotgun (WGS) entry which is preliminary data.</text>
</comment>
<gene>
    <name evidence="2" type="ORF">PACLA_8A000929</name>
</gene>
<evidence type="ECO:0000313" key="2">
    <source>
        <dbReference type="EMBL" id="CAB4030824.1"/>
    </source>
</evidence>
<feature type="domain" description="DUF6570" evidence="1">
    <location>
        <begin position="131"/>
        <end position="198"/>
    </location>
</feature>
<dbReference type="OrthoDB" id="5984588at2759"/>
<accession>A0A6S7JL12</accession>
<name>A0A6S7JL12_PARCT</name>
<dbReference type="AlphaFoldDB" id="A0A6S7JL12"/>
<organism evidence="2 3">
    <name type="scientific">Paramuricea clavata</name>
    <name type="common">Red gorgonian</name>
    <name type="synonym">Violescent sea-whip</name>
    <dbReference type="NCBI Taxonomy" id="317549"/>
    <lineage>
        <taxon>Eukaryota</taxon>
        <taxon>Metazoa</taxon>
        <taxon>Cnidaria</taxon>
        <taxon>Anthozoa</taxon>
        <taxon>Octocorallia</taxon>
        <taxon>Malacalcyonacea</taxon>
        <taxon>Plexauridae</taxon>
        <taxon>Paramuricea</taxon>
    </lineage>
</organism>
<dbReference type="InterPro" id="IPR046700">
    <property type="entry name" value="DUF6570"/>
</dbReference>
<dbReference type="Proteomes" id="UP001152795">
    <property type="component" value="Unassembled WGS sequence"/>
</dbReference>
<reference evidence="2" key="1">
    <citation type="submission" date="2020-04" db="EMBL/GenBank/DDBJ databases">
        <authorList>
            <person name="Alioto T."/>
            <person name="Alioto T."/>
            <person name="Gomez Garrido J."/>
        </authorList>
    </citation>
    <scope>NUCLEOTIDE SEQUENCE</scope>
    <source>
        <strain evidence="2">A484AB</strain>
    </source>
</reference>
<keyword evidence="3" id="KW-1185">Reference proteome</keyword>
<sequence>MSYKEMGTSEKEACLERNKSNMKRKYYAINSPQKEKKQGAYKKRKSTKHNLDYFICNFHNKIKEGPCYICSVCNRLLYKKSVKLLNRNSCNSPVPKSVFTNITSFDNKEYICSTCHSKVAKAKIPCQVVYNMSVDEIPVEHALLEKLEQILIAQRIVFEKIIIMPKEQQKKMSGAICNVPVDCDQTCKVLPRPPERSGIIMLKLKRKLVFRGHVYFHIFSSSIH</sequence>
<evidence type="ECO:0000313" key="3">
    <source>
        <dbReference type="Proteomes" id="UP001152795"/>
    </source>
</evidence>
<dbReference type="EMBL" id="CACRXK020017162">
    <property type="protein sequence ID" value="CAB4030824.1"/>
    <property type="molecule type" value="Genomic_DNA"/>
</dbReference>
<evidence type="ECO:0000259" key="1">
    <source>
        <dbReference type="Pfam" id="PF20209"/>
    </source>
</evidence>
<proteinExistence type="predicted"/>